<dbReference type="EMBL" id="CP006696">
    <property type="protein sequence ID" value="AIC11339.1"/>
    <property type="molecule type" value="Genomic_DNA"/>
</dbReference>
<accession>A0A060H3I1</accession>
<dbReference type="Proteomes" id="UP000027215">
    <property type="component" value="Chromosome"/>
</dbReference>
<protein>
    <submittedName>
        <fullName evidence="4">Integrase</fullName>
    </submittedName>
</protein>
<evidence type="ECO:0000313" key="4">
    <source>
        <dbReference type="EMBL" id="AIC11339.1"/>
    </source>
</evidence>
<keyword evidence="1" id="KW-0229">DNA integration</keyword>
<reference evidence="4 5" key="1">
    <citation type="submission" date="2013-08" db="EMBL/GenBank/DDBJ databases">
        <authorList>
            <person name="Stouthamer R."/>
            <person name="Nunney L."/>
        </authorList>
    </citation>
    <scope>NUCLEOTIDE SEQUENCE [LARGE SCALE GENOMIC DNA]</scope>
    <source>
        <strain evidence="5">ann-1</strain>
    </source>
</reference>
<dbReference type="InterPro" id="IPR002104">
    <property type="entry name" value="Integrase_catalytic"/>
</dbReference>
<dbReference type="CDD" id="cd00796">
    <property type="entry name" value="INT_Rci_Hp1_C"/>
    <property type="match status" value="1"/>
</dbReference>
<proteinExistence type="predicted"/>
<organism evidence="4 5">
    <name type="scientific">Xylella fastidiosa subsp. sandyi Ann-1</name>
    <dbReference type="NCBI Taxonomy" id="155920"/>
    <lineage>
        <taxon>Bacteria</taxon>
        <taxon>Pseudomonadati</taxon>
        <taxon>Pseudomonadota</taxon>
        <taxon>Gammaproteobacteria</taxon>
        <taxon>Lysobacterales</taxon>
        <taxon>Lysobacteraceae</taxon>
        <taxon>Xylella</taxon>
    </lineage>
</organism>
<evidence type="ECO:0000256" key="1">
    <source>
        <dbReference type="ARBA" id="ARBA00022908"/>
    </source>
</evidence>
<evidence type="ECO:0000259" key="3">
    <source>
        <dbReference type="PROSITE" id="PS51898"/>
    </source>
</evidence>
<dbReference type="KEGG" id="xfs:D934_07915"/>
<sequence length="357" mass="41745">MGTIVARRRKDGTRGYTARIRLKHEGKIIHSEAKTFNTRTLAKEWITRREATLQGQRTRGEPVGHRMTVAEMVEWYENRERPEEPWGRTKKAELAALRTGRMGCKRVDQLTRQDFIEQIEYRRKVGAGPSTASNDLIWLRQVFKTALAVFGVPVPLMALDEAGEFLRQHRIIAKPKRRDRRLTVEEEMKLLTHMDERRGPIPMGMIVRFALLTARRQDEITRLLWTDLDRDKGIALLRDVKHPTRRIGNNKTFRMLSPAWALIDMQQKMTMCHVIGKETQDPRVFPFDSKSISAAFTRAVRFLGIKDLHFHDLRHEATSRLFEKGYSIQEVAQFTLHESWTTLKRYTHLKPEDVPEK</sequence>
<evidence type="ECO:0000313" key="5">
    <source>
        <dbReference type="Proteomes" id="UP000027215"/>
    </source>
</evidence>
<dbReference type="Pfam" id="PF00589">
    <property type="entry name" value="Phage_integrase"/>
    <property type="match status" value="1"/>
</dbReference>
<dbReference type="InterPro" id="IPR011010">
    <property type="entry name" value="DNA_brk_join_enz"/>
</dbReference>
<dbReference type="GO" id="GO:0006310">
    <property type="term" value="P:DNA recombination"/>
    <property type="evidence" value="ECO:0007669"/>
    <property type="project" value="UniProtKB-KW"/>
</dbReference>
<dbReference type="RefSeq" id="WP_020852810.1">
    <property type="nucleotide sequence ID" value="NZ_CP006696.1"/>
</dbReference>
<dbReference type="InterPro" id="IPR050090">
    <property type="entry name" value="Tyrosine_recombinase_XerCD"/>
</dbReference>
<evidence type="ECO:0000256" key="2">
    <source>
        <dbReference type="ARBA" id="ARBA00023172"/>
    </source>
</evidence>
<dbReference type="Gene3D" id="1.10.443.10">
    <property type="entry name" value="Intergrase catalytic core"/>
    <property type="match status" value="1"/>
</dbReference>
<name>A0A060H3I1_XYLFS</name>
<gene>
    <name evidence="4" type="ORF">D934_07915</name>
</gene>
<feature type="domain" description="Tyr recombinase" evidence="3">
    <location>
        <begin position="177"/>
        <end position="357"/>
    </location>
</feature>
<dbReference type="GO" id="GO:0015074">
    <property type="term" value="P:DNA integration"/>
    <property type="evidence" value="ECO:0007669"/>
    <property type="project" value="UniProtKB-KW"/>
</dbReference>
<dbReference type="GO" id="GO:0003677">
    <property type="term" value="F:DNA binding"/>
    <property type="evidence" value="ECO:0007669"/>
    <property type="project" value="InterPro"/>
</dbReference>
<dbReference type="AlphaFoldDB" id="A0A060H3I1"/>
<dbReference type="PANTHER" id="PTHR30349">
    <property type="entry name" value="PHAGE INTEGRASE-RELATED"/>
    <property type="match status" value="1"/>
</dbReference>
<dbReference type="SUPFAM" id="SSF56349">
    <property type="entry name" value="DNA breaking-rejoining enzymes"/>
    <property type="match status" value="1"/>
</dbReference>
<dbReference type="PATRIC" id="fig|155920.8.peg.1830"/>
<dbReference type="HOGENOM" id="CLU_027562_32_0_6"/>
<dbReference type="PROSITE" id="PS51898">
    <property type="entry name" value="TYR_RECOMBINASE"/>
    <property type="match status" value="1"/>
</dbReference>
<keyword evidence="2" id="KW-0233">DNA recombination</keyword>
<dbReference type="PANTHER" id="PTHR30349:SF94">
    <property type="entry name" value="INTEGRASE_RECOMBINASE HI_1414-RELATED"/>
    <property type="match status" value="1"/>
</dbReference>
<dbReference type="InterPro" id="IPR013762">
    <property type="entry name" value="Integrase-like_cat_sf"/>
</dbReference>